<evidence type="ECO:0000256" key="1">
    <source>
        <dbReference type="SAM" id="MobiDB-lite"/>
    </source>
</evidence>
<dbReference type="RefSeq" id="WP_311691547.1">
    <property type="nucleotide sequence ID" value="NZ_JAVREY010000002.1"/>
</dbReference>
<name>A0ABU2TMC2_9ACTN</name>
<reference evidence="5" key="1">
    <citation type="submission" date="2023-07" db="EMBL/GenBank/DDBJ databases">
        <title>30 novel species of actinomycetes from the DSMZ collection.</title>
        <authorList>
            <person name="Nouioui I."/>
        </authorList>
    </citation>
    <scope>NUCLEOTIDE SEQUENCE [LARGE SCALE GENOMIC DNA]</scope>
    <source>
        <strain evidence="5">DSM 41699</strain>
    </source>
</reference>
<dbReference type="Proteomes" id="UP001183809">
    <property type="component" value="Unassembled WGS sequence"/>
</dbReference>
<dbReference type="EMBL" id="JAVREY010000002">
    <property type="protein sequence ID" value="MDT0462001.1"/>
    <property type="molecule type" value="Genomic_DNA"/>
</dbReference>
<evidence type="ECO:0000313" key="4">
    <source>
        <dbReference type="EMBL" id="MDT0462001.1"/>
    </source>
</evidence>
<feature type="compositionally biased region" description="Gly residues" evidence="1">
    <location>
        <begin position="143"/>
        <end position="174"/>
    </location>
</feature>
<dbReference type="Pfam" id="PF08044">
    <property type="entry name" value="DUF1707"/>
    <property type="match status" value="1"/>
</dbReference>
<dbReference type="InterPro" id="IPR012551">
    <property type="entry name" value="DUF1707_SHOCT-like"/>
</dbReference>
<evidence type="ECO:0000256" key="2">
    <source>
        <dbReference type="SAM" id="Phobius"/>
    </source>
</evidence>
<proteinExistence type="predicted"/>
<keyword evidence="2" id="KW-0472">Membrane</keyword>
<keyword evidence="2" id="KW-1133">Transmembrane helix</keyword>
<feature type="region of interest" description="Disordered" evidence="1">
    <location>
        <begin position="129"/>
        <end position="187"/>
    </location>
</feature>
<feature type="domain" description="DUF1707" evidence="3">
    <location>
        <begin position="8"/>
        <end position="59"/>
    </location>
</feature>
<accession>A0ABU2TMC2</accession>
<sequence>MAAPNHHRIGDQERETAARQLGEHFASGRLTKSQLDERLGVVLAAETAPALNEALHDLPEPSAPVPDHKRRGRWAAVAARLKSRRGTRALALALAAWGAGGILFGADWLLSWPGRLLLVGGIAVALLGGRPHRTGHDRRPGRVRGGPDGHFPGGGRPMGHGGPFGHGGGRPGRGGRGHGSDPRLPSV</sequence>
<gene>
    <name evidence="4" type="ORF">RM764_03095</name>
</gene>
<comment type="caution">
    <text evidence="4">The sequence shown here is derived from an EMBL/GenBank/DDBJ whole genome shotgun (WGS) entry which is preliminary data.</text>
</comment>
<keyword evidence="2" id="KW-0812">Transmembrane</keyword>
<evidence type="ECO:0000313" key="5">
    <source>
        <dbReference type="Proteomes" id="UP001183809"/>
    </source>
</evidence>
<feature type="transmembrane region" description="Helical" evidence="2">
    <location>
        <begin position="89"/>
        <end position="106"/>
    </location>
</feature>
<protein>
    <submittedName>
        <fullName evidence="4">DUF1707 domain-containing protein</fullName>
    </submittedName>
</protein>
<organism evidence="4 5">
    <name type="scientific">Streptomyces gibsoniae</name>
    <dbReference type="NCBI Taxonomy" id="3075529"/>
    <lineage>
        <taxon>Bacteria</taxon>
        <taxon>Bacillati</taxon>
        <taxon>Actinomycetota</taxon>
        <taxon>Actinomycetes</taxon>
        <taxon>Kitasatosporales</taxon>
        <taxon>Streptomycetaceae</taxon>
        <taxon>Streptomyces</taxon>
    </lineage>
</organism>
<evidence type="ECO:0000259" key="3">
    <source>
        <dbReference type="Pfam" id="PF08044"/>
    </source>
</evidence>
<feature type="compositionally biased region" description="Basic residues" evidence="1">
    <location>
        <begin position="130"/>
        <end position="142"/>
    </location>
</feature>
<keyword evidence="5" id="KW-1185">Reference proteome</keyword>